<evidence type="ECO:0000256" key="1">
    <source>
        <dbReference type="ARBA" id="ARBA00034772"/>
    </source>
</evidence>
<dbReference type="NCBIfam" id="TIGR02426">
    <property type="entry name" value="protocat_pcaB"/>
    <property type="match status" value="1"/>
</dbReference>
<dbReference type="InterPro" id="IPR022761">
    <property type="entry name" value="Fumarate_lyase_N"/>
</dbReference>
<dbReference type="PRINTS" id="PR00149">
    <property type="entry name" value="FUMRATELYASE"/>
</dbReference>
<keyword evidence="4" id="KW-0413">Isomerase</keyword>
<dbReference type="Gene3D" id="1.20.200.10">
    <property type="entry name" value="Fumarase/aspartase (Central domain)"/>
    <property type="match status" value="1"/>
</dbReference>
<evidence type="ECO:0000313" key="5">
    <source>
        <dbReference type="Proteomes" id="UP000291078"/>
    </source>
</evidence>
<name>A0A4Q7S6X3_9BURK</name>
<reference evidence="4 5" key="1">
    <citation type="journal article" date="2015" name="Stand. Genomic Sci.">
        <title>Genomic Encyclopedia of Bacterial and Archaeal Type Strains, Phase III: the genomes of soil and plant-associated and newly described type strains.</title>
        <authorList>
            <person name="Whitman W.B."/>
            <person name="Woyke T."/>
            <person name="Klenk H.P."/>
            <person name="Zhou Y."/>
            <person name="Lilburn T.G."/>
            <person name="Beck B.J."/>
            <person name="De Vos P."/>
            <person name="Vandamme P."/>
            <person name="Eisen J.A."/>
            <person name="Garrity G."/>
            <person name="Hugenholtz P."/>
            <person name="Kyrpides N.C."/>
        </authorList>
    </citation>
    <scope>NUCLEOTIDE SEQUENCE [LARGE SCALE GENOMIC DNA]</scope>
    <source>
        <strain evidence="4 5">ASC-9842</strain>
    </source>
</reference>
<dbReference type="InterPro" id="IPR000362">
    <property type="entry name" value="Fumarate_lyase_fam"/>
</dbReference>
<dbReference type="FunFam" id="1.20.200.10:FF:000014">
    <property type="entry name" value="3-carboxy-cis,cis-muconate cycloisomerase"/>
    <property type="match status" value="1"/>
</dbReference>
<dbReference type="Gene3D" id="1.10.40.30">
    <property type="entry name" value="Fumarase/aspartase (C-terminal domain)"/>
    <property type="match status" value="1"/>
</dbReference>
<evidence type="ECO:0000256" key="2">
    <source>
        <dbReference type="NCBIfam" id="TIGR02426"/>
    </source>
</evidence>
<proteinExistence type="inferred from homology"/>
<evidence type="ECO:0000313" key="4">
    <source>
        <dbReference type="EMBL" id="RZT42136.1"/>
    </source>
</evidence>
<keyword evidence="5" id="KW-1185">Reference proteome</keyword>
<comment type="similarity">
    <text evidence="1">Belongs to the class-II fumarase/aspartase family.</text>
</comment>
<gene>
    <name evidence="4" type="ORF">EV147_1157</name>
</gene>
<dbReference type="InterPro" id="IPR024083">
    <property type="entry name" value="Fumarase/histidase_N"/>
</dbReference>
<dbReference type="GO" id="GO:0019619">
    <property type="term" value="P:3,4-dihydroxybenzoate catabolic process"/>
    <property type="evidence" value="ECO:0007669"/>
    <property type="project" value="InterPro"/>
</dbReference>
<dbReference type="Pfam" id="PF00206">
    <property type="entry name" value="Lyase_1"/>
    <property type="match status" value="1"/>
</dbReference>
<dbReference type="InterPro" id="IPR012789">
    <property type="entry name" value="Protocat_PcaB-like"/>
</dbReference>
<sequence>MPNYTIPAASTVVDSALFRDAFGTRAMREIFSDGALVQRYIDVEVALAKAEARVGVIPAEAAEAIARESRIERIDFDHMREETDIVGYPILPLVHQMVEMCGEAGRYVHWGATTQDIMDTAVALQVRDALDSIDADLRDLRRILADLAARHRDTPMAGRTHLQQALPVTFGYKVAIWLAMFDRHQQRLAELRPRVAVVEFAGAAGTLASLGDKGFDVQRELAAELGLGVPATTWHVARDGFAEAVNLLALVTGSLGKIALDIMIMASTEFAEVYEPFVKGRGASSTMPQKRNPISSELMLAASKAVRQHAGLMVDAMVQDFERATGPWHAEWIAIPESFILTAGALHQAKFALGGLIVDVPRMAQNLGISKGLIVAEAVMMRMAPHIGRQQAHDVVYDACRTVNEQGGTLAEALLALPAVTGHFDRAAIDDMVNPVNYLGLAPQMVDRAIALSGHVDGNLPATSR</sequence>
<feature type="domain" description="Adenylosuccinate lyase C-terminal" evidence="3">
    <location>
        <begin position="371"/>
        <end position="450"/>
    </location>
</feature>
<dbReference type="InterPro" id="IPR008948">
    <property type="entry name" value="L-Aspartase-like"/>
</dbReference>
<dbReference type="InterPro" id="IPR019468">
    <property type="entry name" value="AdenyloSucc_lyase_C"/>
</dbReference>
<dbReference type="OrthoDB" id="9768878at2"/>
<dbReference type="CDD" id="cd01597">
    <property type="entry name" value="pCLME"/>
    <property type="match status" value="1"/>
</dbReference>
<dbReference type="Proteomes" id="UP000291078">
    <property type="component" value="Unassembled WGS sequence"/>
</dbReference>
<dbReference type="SMART" id="SM00998">
    <property type="entry name" value="ADSL_C"/>
    <property type="match status" value="1"/>
</dbReference>
<evidence type="ECO:0000259" key="3">
    <source>
        <dbReference type="SMART" id="SM00998"/>
    </source>
</evidence>
<comment type="caution">
    <text evidence="4">The sequence shown here is derived from an EMBL/GenBank/DDBJ whole genome shotgun (WGS) entry which is preliminary data.</text>
</comment>
<dbReference type="PANTHER" id="PTHR43172:SF2">
    <property type="entry name" value="ADENYLOSUCCINATE LYASE C-TERMINAL DOMAIN-CONTAINING PROTEIN"/>
    <property type="match status" value="1"/>
</dbReference>
<dbReference type="PRINTS" id="PR00145">
    <property type="entry name" value="ARGSUCLYASE"/>
</dbReference>
<dbReference type="RefSeq" id="WP_130390126.1">
    <property type="nucleotide sequence ID" value="NZ_SGXM01000001.1"/>
</dbReference>
<dbReference type="GO" id="GO:0047472">
    <property type="term" value="F:3-carboxy-cis,cis-muconate cycloisomerase activity"/>
    <property type="evidence" value="ECO:0007669"/>
    <property type="project" value="UniProtKB-UniRule"/>
</dbReference>
<organism evidence="4 5">
    <name type="scientific">Cupriavidus agavae</name>
    <dbReference type="NCBI Taxonomy" id="1001822"/>
    <lineage>
        <taxon>Bacteria</taxon>
        <taxon>Pseudomonadati</taxon>
        <taxon>Pseudomonadota</taxon>
        <taxon>Betaproteobacteria</taxon>
        <taxon>Burkholderiales</taxon>
        <taxon>Burkholderiaceae</taxon>
        <taxon>Cupriavidus</taxon>
    </lineage>
</organism>
<dbReference type="PANTHER" id="PTHR43172">
    <property type="entry name" value="ADENYLOSUCCINATE LYASE"/>
    <property type="match status" value="1"/>
</dbReference>
<dbReference type="EMBL" id="SGXM01000001">
    <property type="protein sequence ID" value="RZT42136.1"/>
    <property type="molecule type" value="Genomic_DNA"/>
</dbReference>
<accession>A0A4Q7S6X3</accession>
<protein>
    <recommendedName>
        <fullName evidence="2">3-carboxy-cis,cis-muconate cycloisomerase</fullName>
        <ecNumber evidence="2">5.5.1.2</ecNumber>
    </recommendedName>
</protein>
<dbReference type="GO" id="GO:0016829">
    <property type="term" value="F:lyase activity"/>
    <property type="evidence" value="ECO:0007669"/>
    <property type="project" value="UniProtKB-ARBA"/>
</dbReference>
<dbReference type="AlphaFoldDB" id="A0A4Q7S6X3"/>
<dbReference type="Gene3D" id="1.10.275.10">
    <property type="entry name" value="Fumarase/aspartase (N-terminal domain)"/>
    <property type="match status" value="1"/>
</dbReference>
<dbReference type="Pfam" id="PF10397">
    <property type="entry name" value="ADSL_C"/>
    <property type="match status" value="1"/>
</dbReference>
<dbReference type="EC" id="5.5.1.2" evidence="2"/>
<dbReference type="SUPFAM" id="SSF48557">
    <property type="entry name" value="L-aspartase-like"/>
    <property type="match status" value="1"/>
</dbReference>